<dbReference type="Pfam" id="PF13424">
    <property type="entry name" value="TPR_12"/>
    <property type="match status" value="1"/>
</dbReference>
<keyword evidence="3" id="KW-1185">Reference proteome</keyword>
<accession>A0ABV6MMQ3</accession>
<dbReference type="PROSITE" id="PS50943">
    <property type="entry name" value="HTH_CROC1"/>
    <property type="match status" value="1"/>
</dbReference>
<dbReference type="InterPro" id="IPR027417">
    <property type="entry name" value="P-loop_NTPase"/>
</dbReference>
<dbReference type="InterPro" id="IPR002182">
    <property type="entry name" value="NB-ARC"/>
</dbReference>
<sequence length="751" mass="80883">MGGPLTDQQGSTLRQFRLRARLTQEALAEASGVSVRTIRGLESGARRNPQRSSLQQLADAMGLSPGDRELLMAAVLGTPAAPGPRQLPAPPTLFAGRRPDVAELTEMLDQTSTVVISGTGGVGKTWLALHWANQESDRFPDGQLYVNLRGFDPSGRPMNVEAALRGFLEGIGVPPSEQPTDLHAQSALYRSLLADRRMLVLIDNAVDSAQVVPLLPGSGSTVIVTSRNQLTGLVTSRGARRLTLDALPDEDSTALLAARLGADRLAAEPDAAAQLVRSCAGMPLALGIVAGRAQAHPEFPLAELADELREMRLNALDEDDELASVRAVLSWSTTPLKPPMSRLFTLLGIVPGPDIGVQAAAALNGQSVMDTRRLLRALEQVSLVQHHVPGRYRMHDLVRLYAAEQTLPQAEREAALHGLVTYYTAGARAVNQSLFPHRAPSVVVHDAAVSHEFVPSDADAAWAWFHAENACLVASARLAMTMGWYAPVWEQAYCLAPMRTRQGYLHDDHETWRMALAAAEHLGDTVARGLALCGLGFADHHLNDNENAALHQQEAVDLLATTDRTMEQAIAHSALSNALRPLDRVQEGLRHARRSLELLEPLGHPVLTAQALSQVGEHQLDLGDYAVGRATLERALAVFREHGDTDSAAITLSNIARSLRREGEFAAALPLYHEVLALYTAVGNLANIGAVHASIGDIQLAQGDRDGAAQSWRTALEVHIAHHQLSLAEETERKLAKLTPPRVPPSVTPNV</sequence>
<gene>
    <name evidence="2" type="ORF">ACFFH7_08810</name>
</gene>
<evidence type="ECO:0000259" key="1">
    <source>
        <dbReference type="PROSITE" id="PS50943"/>
    </source>
</evidence>
<dbReference type="Pfam" id="PF01381">
    <property type="entry name" value="HTH_3"/>
    <property type="match status" value="1"/>
</dbReference>
<dbReference type="SMART" id="SM00028">
    <property type="entry name" value="TPR"/>
    <property type="match status" value="3"/>
</dbReference>
<dbReference type="InterPro" id="IPR019734">
    <property type="entry name" value="TPR_rpt"/>
</dbReference>
<protein>
    <submittedName>
        <fullName evidence="2">NB-ARC domain-containing protein</fullName>
    </submittedName>
</protein>
<evidence type="ECO:0000313" key="2">
    <source>
        <dbReference type="EMBL" id="MFC0541579.1"/>
    </source>
</evidence>
<dbReference type="PRINTS" id="PR00364">
    <property type="entry name" value="DISEASERSIST"/>
</dbReference>
<feature type="domain" description="HTH cro/C1-type" evidence="1">
    <location>
        <begin position="13"/>
        <end position="68"/>
    </location>
</feature>
<comment type="caution">
    <text evidence="2">The sequence shown here is derived from an EMBL/GenBank/DDBJ whole genome shotgun (WGS) entry which is preliminary data.</text>
</comment>
<dbReference type="Proteomes" id="UP001589810">
    <property type="component" value="Unassembled WGS sequence"/>
</dbReference>
<dbReference type="PANTHER" id="PTHR47691:SF3">
    <property type="entry name" value="HTH-TYPE TRANSCRIPTIONAL REGULATOR RV0890C-RELATED"/>
    <property type="match status" value="1"/>
</dbReference>
<dbReference type="SUPFAM" id="SSF48452">
    <property type="entry name" value="TPR-like"/>
    <property type="match status" value="1"/>
</dbReference>
<evidence type="ECO:0000313" key="3">
    <source>
        <dbReference type="Proteomes" id="UP001589810"/>
    </source>
</evidence>
<dbReference type="SUPFAM" id="SSF47413">
    <property type="entry name" value="lambda repressor-like DNA-binding domains"/>
    <property type="match status" value="1"/>
</dbReference>
<dbReference type="EMBL" id="JBHLUD010000002">
    <property type="protein sequence ID" value="MFC0541579.1"/>
    <property type="molecule type" value="Genomic_DNA"/>
</dbReference>
<reference evidence="2 3" key="1">
    <citation type="submission" date="2024-09" db="EMBL/GenBank/DDBJ databases">
        <authorList>
            <person name="Sun Q."/>
            <person name="Mori K."/>
        </authorList>
    </citation>
    <scope>NUCLEOTIDE SEQUENCE [LARGE SCALE GENOMIC DNA]</scope>
    <source>
        <strain evidence="2 3">TBRC 1432</strain>
    </source>
</reference>
<dbReference type="PANTHER" id="PTHR47691">
    <property type="entry name" value="REGULATOR-RELATED"/>
    <property type="match status" value="1"/>
</dbReference>
<dbReference type="InterPro" id="IPR001387">
    <property type="entry name" value="Cro/C1-type_HTH"/>
</dbReference>
<organism evidence="2 3">
    <name type="scientific">Kutzneria chonburiensis</name>
    <dbReference type="NCBI Taxonomy" id="1483604"/>
    <lineage>
        <taxon>Bacteria</taxon>
        <taxon>Bacillati</taxon>
        <taxon>Actinomycetota</taxon>
        <taxon>Actinomycetes</taxon>
        <taxon>Pseudonocardiales</taxon>
        <taxon>Pseudonocardiaceae</taxon>
        <taxon>Kutzneria</taxon>
    </lineage>
</organism>
<name>A0ABV6MMQ3_9PSEU</name>
<dbReference type="InterPro" id="IPR010982">
    <property type="entry name" value="Lambda_DNA-bd_dom_sf"/>
</dbReference>
<dbReference type="Gene3D" id="3.40.50.300">
    <property type="entry name" value="P-loop containing nucleotide triphosphate hydrolases"/>
    <property type="match status" value="1"/>
</dbReference>
<proteinExistence type="predicted"/>
<dbReference type="CDD" id="cd00093">
    <property type="entry name" value="HTH_XRE"/>
    <property type="match status" value="1"/>
</dbReference>
<dbReference type="Gene3D" id="1.10.260.40">
    <property type="entry name" value="lambda repressor-like DNA-binding domains"/>
    <property type="match status" value="1"/>
</dbReference>
<dbReference type="Pfam" id="PF00931">
    <property type="entry name" value="NB-ARC"/>
    <property type="match status" value="1"/>
</dbReference>
<dbReference type="SUPFAM" id="SSF52540">
    <property type="entry name" value="P-loop containing nucleoside triphosphate hydrolases"/>
    <property type="match status" value="1"/>
</dbReference>
<dbReference type="SMART" id="SM00530">
    <property type="entry name" value="HTH_XRE"/>
    <property type="match status" value="1"/>
</dbReference>
<dbReference type="InterPro" id="IPR011990">
    <property type="entry name" value="TPR-like_helical_dom_sf"/>
</dbReference>
<dbReference type="RefSeq" id="WP_379793865.1">
    <property type="nucleotide sequence ID" value="NZ_JBHLUD010000002.1"/>
</dbReference>
<dbReference type="Gene3D" id="1.25.40.10">
    <property type="entry name" value="Tetratricopeptide repeat domain"/>
    <property type="match status" value="1"/>
</dbReference>